<dbReference type="Proteomes" id="UP000001929">
    <property type="component" value="Chromosome"/>
</dbReference>
<dbReference type="InterPro" id="IPR011129">
    <property type="entry name" value="CSD"/>
</dbReference>
<dbReference type="PRINTS" id="PR00050">
    <property type="entry name" value="COLDSHOCK"/>
</dbReference>
<proteinExistence type="predicted"/>
<dbReference type="Gene3D" id="2.40.50.140">
    <property type="entry name" value="Nucleic acid-binding proteins"/>
    <property type="match status" value="1"/>
</dbReference>
<dbReference type="eggNOG" id="COG1278">
    <property type="taxonomic scope" value="Bacteria"/>
</dbReference>
<dbReference type="AlphaFoldDB" id="Q2RWM8"/>
<dbReference type="SMART" id="SM00357">
    <property type="entry name" value="CSP"/>
    <property type="match status" value="1"/>
</dbReference>
<dbReference type="PROSITE" id="PS51857">
    <property type="entry name" value="CSD_2"/>
    <property type="match status" value="1"/>
</dbReference>
<dbReference type="PANTHER" id="PTHR11544">
    <property type="entry name" value="COLD SHOCK DOMAIN CONTAINING PROTEINS"/>
    <property type="match status" value="1"/>
</dbReference>
<dbReference type="InterPro" id="IPR002059">
    <property type="entry name" value="CSP_DNA-bd"/>
</dbReference>
<evidence type="ECO:0000313" key="3">
    <source>
        <dbReference type="Proteomes" id="UP000001929"/>
    </source>
</evidence>
<dbReference type="STRING" id="269796.Rru_A0663"/>
<dbReference type="GO" id="GO:0003677">
    <property type="term" value="F:DNA binding"/>
    <property type="evidence" value="ECO:0007669"/>
    <property type="project" value="UniProtKB-KW"/>
</dbReference>
<dbReference type="PATRIC" id="fig|269796.9.peg.719"/>
<name>Q2RWM8_RHORT</name>
<dbReference type="EMBL" id="CP000230">
    <property type="protein sequence ID" value="ABC21467.1"/>
    <property type="molecule type" value="Genomic_DNA"/>
</dbReference>
<keyword evidence="3" id="KW-1185">Reference proteome</keyword>
<dbReference type="GO" id="GO:0005829">
    <property type="term" value="C:cytosol"/>
    <property type="evidence" value="ECO:0007669"/>
    <property type="project" value="UniProtKB-ARBA"/>
</dbReference>
<sequence>MLTGTITWFDTINGYGFIRPDDGGGDIAVDMPALDRSGLRSLRDGQRVAYRLTRPRFGGAMAGMIRMA</sequence>
<accession>Q2RWM8</accession>
<dbReference type="KEGG" id="rru:Rru_A0663"/>
<protein>
    <submittedName>
        <fullName evidence="2">Cold-shock DNA-binding protein family</fullName>
    </submittedName>
</protein>
<dbReference type="CDD" id="cd04458">
    <property type="entry name" value="CSP_CDS"/>
    <property type="match status" value="1"/>
</dbReference>
<organism evidence="2 3">
    <name type="scientific">Rhodospirillum rubrum (strain ATCC 11170 / ATH 1.1.1 / DSM 467 / LMG 4362 / NCIMB 8255 / S1)</name>
    <dbReference type="NCBI Taxonomy" id="269796"/>
    <lineage>
        <taxon>Bacteria</taxon>
        <taxon>Pseudomonadati</taxon>
        <taxon>Pseudomonadota</taxon>
        <taxon>Alphaproteobacteria</taxon>
        <taxon>Rhodospirillales</taxon>
        <taxon>Rhodospirillaceae</taxon>
        <taxon>Rhodospirillum</taxon>
    </lineage>
</organism>
<dbReference type="RefSeq" id="WP_011388421.1">
    <property type="nucleotide sequence ID" value="NC_007643.1"/>
</dbReference>
<dbReference type="InterPro" id="IPR012340">
    <property type="entry name" value="NA-bd_OB-fold"/>
</dbReference>
<dbReference type="Pfam" id="PF00313">
    <property type="entry name" value="CSD"/>
    <property type="match status" value="1"/>
</dbReference>
<evidence type="ECO:0000313" key="2">
    <source>
        <dbReference type="EMBL" id="ABC21467.1"/>
    </source>
</evidence>
<dbReference type="EnsemblBacteria" id="ABC21467">
    <property type="protein sequence ID" value="ABC21467"/>
    <property type="gene ID" value="Rru_A0663"/>
</dbReference>
<dbReference type="HOGENOM" id="CLU_117621_4_1_5"/>
<reference evidence="2 3" key="1">
    <citation type="journal article" date="2011" name="Stand. Genomic Sci.">
        <title>Complete genome sequence of Rhodospirillum rubrum type strain (S1).</title>
        <authorList>
            <person name="Munk A.C."/>
            <person name="Copeland A."/>
            <person name="Lucas S."/>
            <person name="Lapidus A."/>
            <person name="Del Rio T.G."/>
            <person name="Barry K."/>
            <person name="Detter J.C."/>
            <person name="Hammon N."/>
            <person name="Israni S."/>
            <person name="Pitluck S."/>
            <person name="Brettin T."/>
            <person name="Bruce D."/>
            <person name="Han C."/>
            <person name="Tapia R."/>
            <person name="Gilna P."/>
            <person name="Schmutz J."/>
            <person name="Larimer F."/>
            <person name="Land M."/>
            <person name="Kyrpides N.C."/>
            <person name="Mavromatis K."/>
            <person name="Richardson P."/>
            <person name="Rohde M."/>
            <person name="Goker M."/>
            <person name="Klenk H.P."/>
            <person name="Zhang Y."/>
            <person name="Roberts G.P."/>
            <person name="Reslewic S."/>
            <person name="Schwartz D.C."/>
        </authorList>
    </citation>
    <scope>NUCLEOTIDE SEQUENCE [LARGE SCALE GENOMIC DNA]</scope>
    <source>
        <strain evidence="3">ATCC 11170 / ATH 1.1.1 / DSM 467 / LMG 4362 / NCIMB 8255 / S1</strain>
    </source>
</reference>
<dbReference type="PhylomeDB" id="Q2RWM8"/>
<gene>
    <name evidence="2" type="ordered locus">Rru_A0663</name>
</gene>
<feature type="domain" description="CSD" evidence="1">
    <location>
        <begin position="1"/>
        <end position="67"/>
    </location>
</feature>
<dbReference type="SUPFAM" id="SSF50249">
    <property type="entry name" value="Nucleic acid-binding proteins"/>
    <property type="match status" value="1"/>
</dbReference>
<dbReference type="InterPro" id="IPR050181">
    <property type="entry name" value="Cold_shock_domain"/>
</dbReference>
<keyword evidence="2" id="KW-0238">DNA-binding</keyword>
<evidence type="ECO:0000259" key="1">
    <source>
        <dbReference type="PROSITE" id="PS51857"/>
    </source>
</evidence>